<organism evidence="2 3">
    <name type="scientific">Jiangella alkaliphila</name>
    <dbReference type="NCBI Taxonomy" id="419479"/>
    <lineage>
        <taxon>Bacteria</taxon>
        <taxon>Bacillati</taxon>
        <taxon>Actinomycetota</taxon>
        <taxon>Actinomycetes</taxon>
        <taxon>Jiangellales</taxon>
        <taxon>Jiangellaceae</taxon>
        <taxon>Jiangella</taxon>
    </lineage>
</organism>
<name>A0A1H2L8D9_9ACTN</name>
<dbReference type="RefSeq" id="WP_157524317.1">
    <property type="nucleotide sequence ID" value="NZ_LBMC01000052.1"/>
</dbReference>
<keyword evidence="1" id="KW-1133">Transmembrane helix</keyword>
<accession>A0A1H2L8D9</accession>
<protein>
    <submittedName>
        <fullName evidence="2">Uncharacterized protein</fullName>
    </submittedName>
</protein>
<reference evidence="3" key="1">
    <citation type="submission" date="2016-10" db="EMBL/GenBank/DDBJ databases">
        <authorList>
            <person name="Varghese N."/>
            <person name="Submissions S."/>
        </authorList>
    </citation>
    <scope>NUCLEOTIDE SEQUENCE [LARGE SCALE GENOMIC DNA]</scope>
    <source>
        <strain evidence="3">DSM 45079</strain>
    </source>
</reference>
<sequence length="48" mass="5141">MLARGLLFGQLLGWGLDAAIAVAFSFFVAAGAALRISVLIRRPIRGRQ</sequence>
<evidence type="ECO:0000313" key="3">
    <source>
        <dbReference type="Proteomes" id="UP000182977"/>
    </source>
</evidence>
<evidence type="ECO:0000256" key="1">
    <source>
        <dbReference type="SAM" id="Phobius"/>
    </source>
</evidence>
<dbReference type="AlphaFoldDB" id="A0A1H2L8D9"/>
<dbReference type="Proteomes" id="UP000182977">
    <property type="component" value="Chromosome I"/>
</dbReference>
<gene>
    <name evidence="2" type="ORF">SAMN04488563_5407</name>
</gene>
<dbReference type="EMBL" id="LT629791">
    <property type="protein sequence ID" value="SDU77062.1"/>
    <property type="molecule type" value="Genomic_DNA"/>
</dbReference>
<feature type="transmembrane region" description="Helical" evidence="1">
    <location>
        <begin position="20"/>
        <end position="40"/>
    </location>
</feature>
<keyword evidence="3" id="KW-1185">Reference proteome</keyword>
<evidence type="ECO:0000313" key="2">
    <source>
        <dbReference type="EMBL" id="SDU77062.1"/>
    </source>
</evidence>
<keyword evidence="1" id="KW-0812">Transmembrane</keyword>
<proteinExistence type="predicted"/>
<keyword evidence="1" id="KW-0472">Membrane</keyword>